<protein>
    <submittedName>
        <fullName evidence="2">Uncharacterized protein</fullName>
    </submittedName>
</protein>
<sequence length="112" mass="11700">MCACGREEPVARHDRRLSASTSFSSPAASPALSTSSSSTNSLPACNKLSSESIPFAAPDLGKLSSFSSASSYESFFHIEASDIGAGACPEFLDFEPTTRVLGVQTMMAQGQQ</sequence>
<dbReference type="AlphaFoldDB" id="A0A1E5VUY9"/>
<organism evidence="2 3">
    <name type="scientific">Dichanthelium oligosanthes</name>
    <dbReference type="NCBI Taxonomy" id="888268"/>
    <lineage>
        <taxon>Eukaryota</taxon>
        <taxon>Viridiplantae</taxon>
        <taxon>Streptophyta</taxon>
        <taxon>Embryophyta</taxon>
        <taxon>Tracheophyta</taxon>
        <taxon>Spermatophyta</taxon>
        <taxon>Magnoliopsida</taxon>
        <taxon>Liliopsida</taxon>
        <taxon>Poales</taxon>
        <taxon>Poaceae</taxon>
        <taxon>PACMAD clade</taxon>
        <taxon>Panicoideae</taxon>
        <taxon>Panicodae</taxon>
        <taxon>Paniceae</taxon>
        <taxon>Dichantheliinae</taxon>
        <taxon>Dichanthelium</taxon>
    </lineage>
</organism>
<evidence type="ECO:0000313" key="2">
    <source>
        <dbReference type="EMBL" id="OEL28951.1"/>
    </source>
</evidence>
<name>A0A1E5VUY9_9POAL</name>
<accession>A0A1E5VUY9</accession>
<feature type="compositionally biased region" description="Basic and acidic residues" evidence="1">
    <location>
        <begin position="1"/>
        <end position="12"/>
    </location>
</feature>
<feature type="compositionally biased region" description="Low complexity" evidence="1">
    <location>
        <begin position="18"/>
        <end position="44"/>
    </location>
</feature>
<dbReference type="EMBL" id="LWDX02028778">
    <property type="protein sequence ID" value="OEL28951.1"/>
    <property type="molecule type" value="Genomic_DNA"/>
</dbReference>
<comment type="caution">
    <text evidence="2">The sequence shown here is derived from an EMBL/GenBank/DDBJ whole genome shotgun (WGS) entry which is preliminary data.</text>
</comment>
<evidence type="ECO:0000313" key="3">
    <source>
        <dbReference type="Proteomes" id="UP000095767"/>
    </source>
</evidence>
<keyword evidence="3" id="KW-1185">Reference proteome</keyword>
<gene>
    <name evidence="2" type="ORF">BAE44_0010031</name>
</gene>
<feature type="region of interest" description="Disordered" evidence="1">
    <location>
        <begin position="1"/>
        <end position="44"/>
    </location>
</feature>
<proteinExistence type="predicted"/>
<dbReference type="Proteomes" id="UP000095767">
    <property type="component" value="Unassembled WGS sequence"/>
</dbReference>
<reference evidence="2 3" key="1">
    <citation type="submission" date="2016-09" db="EMBL/GenBank/DDBJ databases">
        <title>The draft genome of Dichanthelium oligosanthes: A C3 panicoid grass species.</title>
        <authorList>
            <person name="Studer A.J."/>
            <person name="Schnable J.C."/>
            <person name="Brutnell T.P."/>
        </authorList>
    </citation>
    <scope>NUCLEOTIDE SEQUENCE [LARGE SCALE GENOMIC DNA]</scope>
    <source>
        <strain evidence="3">cv. Kellogg 1175</strain>
        <tissue evidence="2">Leaf</tissue>
    </source>
</reference>
<evidence type="ECO:0000256" key="1">
    <source>
        <dbReference type="SAM" id="MobiDB-lite"/>
    </source>
</evidence>